<gene>
    <name evidence="3" type="ORF">TNIN_140861</name>
</gene>
<evidence type="ECO:0000259" key="2">
    <source>
        <dbReference type="Pfam" id="PF10283"/>
    </source>
</evidence>
<evidence type="ECO:0000313" key="3">
    <source>
        <dbReference type="EMBL" id="GFS43839.1"/>
    </source>
</evidence>
<feature type="domain" description="PBZ-type" evidence="2">
    <location>
        <begin position="14"/>
        <end position="37"/>
    </location>
</feature>
<accession>A0A8X6IGB5</accession>
<dbReference type="AlphaFoldDB" id="A0A8X6IGB5"/>
<evidence type="ECO:0000256" key="1">
    <source>
        <dbReference type="SAM" id="MobiDB-lite"/>
    </source>
</evidence>
<feature type="region of interest" description="Disordered" evidence="1">
    <location>
        <begin position="27"/>
        <end position="58"/>
    </location>
</feature>
<sequence length="88" mass="10416">MGGKSRKRPSTDIPDCKYGVDCYQKNPQHHKKFRHPESVTEQKNANSTSVTEEKNNSTPEKKVLIFKIMWKQVRLRKKLHLKQNLQRL</sequence>
<dbReference type="Proteomes" id="UP000886998">
    <property type="component" value="Unassembled WGS sequence"/>
</dbReference>
<dbReference type="InterPro" id="IPR019406">
    <property type="entry name" value="APLF_PBZ"/>
</dbReference>
<organism evidence="3 4">
    <name type="scientific">Trichonephila inaurata madagascariensis</name>
    <dbReference type="NCBI Taxonomy" id="2747483"/>
    <lineage>
        <taxon>Eukaryota</taxon>
        <taxon>Metazoa</taxon>
        <taxon>Ecdysozoa</taxon>
        <taxon>Arthropoda</taxon>
        <taxon>Chelicerata</taxon>
        <taxon>Arachnida</taxon>
        <taxon>Araneae</taxon>
        <taxon>Araneomorphae</taxon>
        <taxon>Entelegynae</taxon>
        <taxon>Araneoidea</taxon>
        <taxon>Nephilidae</taxon>
        <taxon>Trichonephila</taxon>
        <taxon>Trichonephila inaurata</taxon>
    </lineage>
</organism>
<comment type="caution">
    <text evidence="3">The sequence shown here is derived from an EMBL/GenBank/DDBJ whole genome shotgun (WGS) entry which is preliminary data.</text>
</comment>
<feature type="compositionally biased region" description="Polar residues" evidence="1">
    <location>
        <begin position="41"/>
        <end position="50"/>
    </location>
</feature>
<dbReference type="Pfam" id="PF10283">
    <property type="entry name" value="zf-CCHH"/>
    <property type="match status" value="1"/>
</dbReference>
<dbReference type="OrthoDB" id="6428773at2759"/>
<name>A0A8X6IGB5_9ARAC</name>
<keyword evidence="4" id="KW-1185">Reference proteome</keyword>
<evidence type="ECO:0000313" key="4">
    <source>
        <dbReference type="Proteomes" id="UP000886998"/>
    </source>
</evidence>
<reference evidence="3" key="1">
    <citation type="submission" date="2020-08" db="EMBL/GenBank/DDBJ databases">
        <title>Multicomponent nature underlies the extraordinary mechanical properties of spider dragline silk.</title>
        <authorList>
            <person name="Kono N."/>
            <person name="Nakamura H."/>
            <person name="Mori M."/>
            <person name="Yoshida Y."/>
            <person name="Ohtoshi R."/>
            <person name="Malay A.D."/>
            <person name="Moran D.A.P."/>
            <person name="Tomita M."/>
            <person name="Numata K."/>
            <person name="Arakawa K."/>
        </authorList>
    </citation>
    <scope>NUCLEOTIDE SEQUENCE</scope>
</reference>
<dbReference type="EMBL" id="BMAV01025703">
    <property type="protein sequence ID" value="GFS43839.1"/>
    <property type="molecule type" value="Genomic_DNA"/>
</dbReference>
<protein>
    <recommendedName>
        <fullName evidence="2">PBZ-type domain-containing protein</fullName>
    </recommendedName>
</protein>
<proteinExistence type="predicted"/>